<dbReference type="Gene3D" id="1.10.357.10">
    <property type="entry name" value="Tetracycline Repressor, domain 2"/>
    <property type="match status" value="1"/>
</dbReference>
<proteinExistence type="predicted"/>
<evidence type="ECO:0000313" key="7">
    <source>
        <dbReference type="EMBL" id="PLS00863.1"/>
    </source>
</evidence>
<sequence length="200" mass="22600">MRKGERTKKMIIEKAANLFNQRGYVASTMVDVMNATGLERGGLYNHFSSKDELANEAFLYAAETIGSKYREALWTENHIVERLHGFLHIFSRLYEDTPIPGGCPIMNVAIETDAVNPVLKDYANQAMLQLHESIGRVVMQGIEYGEVSSQVNPEEVATVLLSSLEGALMLSRLHKDKKFLNQTIDHLQDYIRKRVVKETA</sequence>
<feature type="DNA-binding region" description="H-T-H motif" evidence="4">
    <location>
        <begin position="28"/>
        <end position="47"/>
    </location>
</feature>
<evidence type="ECO:0000313" key="8">
    <source>
        <dbReference type="Proteomes" id="UP000234951"/>
    </source>
</evidence>
<dbReference type="EMBL" id="PGVD01000002">
    <property type="protein sequence ID" value="PLS00863.1"/>
    <property type="molecule type" value="Genomic_DNA"/>
</dbReference>
<gene>
    <name evidence="6" type="ORF">CU635_21965</name>
    <name evidence="7" type="ORF">CVD25_00685</name>
</gene>
<dbReference type="Pfam" id="PF16925">
    <property type="entry name" value="TetR_C_13"/>
    <property type="match status" value="1"/>
</dbReference>
<keyword evidence="2 4" id="KW-0238">DNA-binding</keyword>
<organism evidence="6 8">
    <name type="scientific">Bacillus canaveralius</name>
    <dbReference type="NCBI Taxonomy" id="1403243"/>
    <lineage>
        <taxon>Bacteria</taxon>
        <taxon>Bacillati</taxon>
        <taxon>Bacillota</taxon>
        <taxon>Bacilli</taxon>
        <taxon>Bacillales</taxon>
        <taxon>Bacillaceae</taxon>
        <taxon>Bacillus</taxon>
    </lineage>
</organism>
<evidence type="ECO:0000256" key="3">
    <source>
        <dbReference type="ARBA" id="ARBA00023163"/>
    </source>
</evidence>
<dbReference type="Pfam" id="PF00440">
    <property type="entry name" value="TetR_N"/>
    <property type="match status" value="1"/>
</dbReference>
<dbReference type="AlphaFoldDB" id="A0A2N5GG16"/>
<dbReference type="InterPro" id="IPR009057">
    <property type="entry name" value="Homeodomain-like_sf"/>
</dbReference>
<accession>A0A2N5GG16</accession>
<feature type="domain" description="HTH tetR-type" evidence="5">
    <location>
        <begin position="5"/>
        <end position="65"/>
    </location>
</feature>
<dbReference type="InterPro" id="IPR011075">
    <property type="entry name" value="TetR_C"/>
</dbReference>
<comment type="caution">
    <text evidence="6">The sequence shown here is derived from an EMBL/GenBank/DDBJ whole genome shotgun (WGS) entry which is preliminary data.</text>
</comment>
<evidence type="ECO:0000313" key="6">
    <source>
        <dbReference type="EMBL" id="PLR79671.1"/>
    </source>
</evidence>
<evidence type="ECO:0000256" key="4">
    <source>
        <dbReference type="PROSITE-ProRule" id="PRU00335"/>
    </source>
</evidence>
<protein>
    <submittedName>
        <fullName evidence="6">TetR/AcrR family transcriptional regulator</fullName>
    </submittedName>
</protein>
<keyword evidence="1" id="KW-0805">Transcription regulation</keyword>
<dbReference type="SUPFAM" id="SSF48498">
    <property type="entry name" value="Tetracyclin repressor-like, C-terminal domain"/>
    <property type="match status" value="1"/>
</dbReference>
<keyword evidence="3" id="KW-0804">Transcription</keyword>
<name>A0A2N5GG16_9BACI</name>
<dbReference type="RefSeq" id="WP_101579505.1">
    <property type="nucleotide sequence ID" value="NZ_PGVA01000082.1"/>
</dbReference>
<dbReference type="EMBL" id="PGVA01000082">
    <property type="protein sequence ID" value="PLR79671.1"/>
    <property type="molecule type" value="Genomic_DNA"/>
</dbReference>
<dbReference type="OrthoDB" id="9814200at2"/>
<reference evidence="7 9" key="2">
    <citation type="submission" date="2017-12" db="EMBL/GenBank/DDBJ databases">
        <title>Comparative Functional Genomics of Dry Heat Resistant strains isolated from the Viking Spacecraft.</title>
        <authorList>
            <person name="Seuylemezian A."/>
            <person name="Cooper K."/>
            <person name="Vaishampayan P."/>
        </authorList>
    </citation>
    <scope>NUCLEOTIDE SEQUENCE [LARGE SCALE GENOMIC DNA]</scope>
    <source>
        <strain evidence="7 9">ATCC 29669</strain>
    </source>
</reference>
<dbReference type="GO" id="GO:0003677">
    <property type="term" value="F:DNA binding"/>
    <property type="evidence" value="ECO:0007669"/>
    <property type="project" value="UniProtKB-UniRule"/>
</dbReference>
<dbReference type="PRINTS" id="PR00455">
    <property type="entry name" value="HTHTETR"/>
</dbReference>
<evidence type="ECO:0000256" key="2">
    <source>
        <dbReference type="ARBA" id="ARBA00023125"/>
    </source>
</evidence>
<dbReference type="SUPFAM" id="SSF46689">
    <property type="entry name" value="Homeodomain-like"/>
    <property type="match status" value="1"/>
</dbReference>
<dbReference type="PROSITE" id="PS50977">
    <property type="entry name" value="HTH_TETR_2"/>
    <property type="match status" value="1"/>
</dbReference>
<dbReference type="InterPro" id="IPR001647">
    <property type="entry name" value="HTH_TetR"/>
</dbReference>
<dbReference type="PROSITE" id="PS01081">
    <property type="entry name" value="HTH_TETR_1"/>
    <property type="match status" value="1"/>
</dbReference>
<dbReference type="Proteomes" id="UP000235114">
    <property type="component" value="Unassembled WGS sequence"/>
</dbReference>
<evidence type="ECO:0000259" key="5">
    <source>
        <dbReference type="PROSITE" id="PS50977"/>
    </source>
</evidence>
<dbReference type="InterPro" id="IPR023772">
    <property type="entry name" value="DNA-bd_HTH_TetR-type_CS"/>
</dbReference>
<keyword evidence="9" id="KW-1185">Reference proteome</keyword>
<dbReference type="PANTHER" id="PTHR47506:SF3">
    <property type="entry name" value="HTH-TYPE TRANSCRIPTIONAL REGULATOR LMRA"/>
    <property type="match status" value="1"/>
</dbReference>
<evidence type="ECO:0000256" key="1">
    <source>
        <dbReference type="ARBA" id="ARBA00023015"/>
    </source>
</evidence>
<reference evidence="6 8" key="1">
    <citation type="submission" date="2017-11" db="EMBL/GenBank/DDBJ databases">
        <title>Comparitive Functional Genomics of Dry Heat Resistant strains isolated from the Viking Spacecraft.</title>
        <authorList>
            <person name="Seuylemezian A."/>
            <person name="Cooper K."/>
            <person name="Vaishampayan P."/>
        </authorList>
    </citation>
    <scope>NUCLEOTIDE SEQUENCE [LARGE SCALE GENOMIC DNA]</scope>
    <source>
        <strain evidence="6 8">M4.6</strain>
    </source>
</reference>
<evidence type="ECO:0000313" key="9">
    <source>
        <dbReference type="Proteomes" id="UP000235114"/>
    </source>
</evidence>
<dbReference type="InterPro" id="IPR036271">
    <property type="entry name" value="Tet_transcr_reg_TetR-rel_C_sf"/>
</dbReference>
<dbReference type="Proteomes" id="UP000234951">
    <property type="component" value="Unassembled WGS sequence"/>
</dbReference>
<dbReference type="PANTHER" id="PTHR47506">
    <property type="entry name" value="TRANSCRIPTIONAL REGULATORY PROTEIN"/>
    <property type="match status" value="1"/>
</dbReference>